<dbReference type="SMART" id="SM00356">
    <property type="entry name" value="ZnF_C3H1"/>
    <property type="match status" value="2"/>
</dbReference>
<evidence type="ECO:0000256" key="3">
    <source>
        <dbReference type="ARBA" id="ARBA00022771"/>
    </source>
</evidence>
<gene>
    <name evidence="8" type="ORF">MKW94_028282</name>
</gene>
<dbReference type="GO" id="GO:0008270">
    <property type="term" value="F:zinc ion binding"/>
    <property type="evidence" value="ECO:0007669"/>
    <property type="project" value="UniProtKB-KW"/>
</dbReference>
<evidence type="ECO:0000256" key="2">
    <source>
        <dbReference type="ARBA" id="ARBA00022737"/>
    </source>
</evidence>
<protein>
    <recommendedName>
        <fullName evidence="7">C3H1-type domain-containing protein</fullName>
    </recommendedName>
</protein>
<dbReference type="PROSITE" id="PS50103">
    <property type="entry name" value="ZF_C3H1"/>
    <property type="match status" value="2"/>
</dbReference>
<keyword evidence="4 5" id="KW-0862">Zinc</keyword>
<dbReference type="AlphaFoldDB" id="A0AA41S8Y3"/>
<evidence type="ECO:0000256" key="6">
    <source>
        <dbReference type="SAM" id="MobiDB-lite"/>
    </source>
</evidence>
<comment type="caution">
    <text evidence="8">The sequence shown here is derived from an EMBL/GenBank/DDBJ whole genome shotgun (WGS) entry which is preliminary data.</text>
</comment>
<feature type="zinc finger region" description="C3H1-type" evidence="5">
    <location>
        <begin position="209"/>
        <end position="237"/>
    </location>
</feature>
<keyword evidence="3 5" id="KW-0863">Zinc-finger</keyword>
<sequence>MDQYGYCYSYPPYDQLMDYLRDSSEEVDFLSQENASLRQENSTLRLVYFLSQENSTLRLVNTDLKNQLTESSVNQFNLSPESPSLPIIKGIGDNNGIGGGPTKNNNHRVGPSREAPVTSPTSVLGNHDKGFDEKPEIVSLAKSISTRHSAYLKMNRLKPPPIKTSNRLRASAAPFVPGNTRQVQQPTVPAVDESKKEEVDPLVYYTQGMPKTELCNKWQRRGVCPYGVRCQFAHGDGELRPVIRHPKYRTVVCRTVLAGYICPFGHRCHFRHALTDQENA</sequence>
<dbReference type="InterPro" id="IPR036855">
    <property type="entry name" value="Znf_CCCH_sf"/>
</dbReference>
<keyword evidence="9" id="KW-1185">Reference proteome</keyword>
<evidence type="ECO:0000256" key="4">
    <source>
        <dbReference type="ARBA" id="ARBA00022833"/>
    </source>
</evidence>
<dbReference type="InterPro" id="IPR000571">
    <property type="entry name" value="Znf_CCCH"/>
</dbReference>
<dbReference type="Pfam" id="PF00642">
    <property type="entry name" value="zf-CCCH"/>
    <property type="match status" value="1"/>
</dbReference>
<feature type="domain" description="C3H1-type" evidence="7">
    <location>
        <begin position="247"/>
        <end position="275"/>
    </location>
</feature>
<dbReference type="Proteomes" id="UP001177140">
    <property type="component" value="Unassembled WGS sequence"/>
</dbReference>
<evidence type="ECO:0000259" key="7">
    <source>
        <dbReference type="PROSITE" id="PS50103"/>
    </source>
</evidence>
<dbReference type="FunFam" id="4.10.1000.10:FF:000001">
    <property type="entry name" value="zinc finger CCCH domain-containing protein 15-like"/>
    <property type="match status" value="1"/>
</dbReference>
<accession>A0AA41S8Y3</accession>
<dbReference type="InterPro" id="IPR045877">
    <property type="entry name" value="ZFP36-like"/>
</dbReference>
<evidence type="ECO:0000313" key="8">
    <source>
        <dbReference type="EMBL" id="MCL7032326.1"/>
    </source>
</evidence>
<dbReference type="GO" id="GO:0003729">
    <property type="term" value="F:mRNA binding"/>
    <property type="evidence" value="ECO:0007669"/>
    <property type="project" value="InterPro"/>
</dbReference>
<dbReference type="EMBL" id="JAJJMA010122206">
    <property type="protein sequence ID" value="MCL7032326.1"/>
    <property type="molecule type" value="Genomic_DNA"/>
</dbReference>
<dbReference type="SUPFAM" id="SSF90229">
    <property type="entry name" value="CCCH zinc finger"/>
    <property type="match status" value="2"/>
</dbReference>
<feature type="zinc finger region" description="C3H1-type" evidence="5">
    <location>
        <begin position="247"/>
        <end position="275"/>
    </location>
</feature>
<keyword evidence="1 5" id="KW-0479">Metal-binding</keyword>
<organism evidence="8 9">
    <name type="scientific">Papaver nudicaule</name>
    <name type="common">Iceland poppy</name>
    <dbReference type="NCBI Taxonomy" id="74823"/>
    <lineage>
        <taxon>Eukaryota</taxon>
        <taxon>Viridiplantae</taxon>
        <taxon>Streptophyta</taxon>
        <taxon>Embryophyta</taxon>
        <taxon>Tracheophyta</taxon>
        <taxon>Spermatophyta</taxon>
        <taxon>Magnoliopsida</taxon>
        <taxon>Ranunculales</taxon>
        <taxon>Papaveraceae</taxon>
        <taxon>Papaveroideae</taxon>
        <taxon>Papaver</taxon>
    </lineage>
</organism>
<keyword evidence="2" id="KW-0677">Repeat</keyword>
<evidence type="ECO:0000313" key="9">
    <source>
        <dbReference type="Proteomes" id="UP001177140"/>
    </source>
</evidence>
<evidence type="ECO:0000256" key="1">
    <source>
        <dbReference type="ARBA" id="ARBA00022723"/>
    </source>
</evidence>
<proteinExistence type="predicted"/>
<name>A0AA41S8Y3_PAPNU</name>
<dbReference type="FunFam" id="4.10.1000.10:FF:000002">
    <property type="entry name" value="Zinc finger protein 36, C3H1 type-like 1"/>
    <property type="match status" value="1"/>
</dbReference>
<reference evidence="8" key="1">
    <citation type="submission" date="2022-03" db="EMBL/GenBank/DDBJ databases">
        <title>A functionally conserved STORR gene fusion in Papaver species that diverged 16.8 million years ago.</title>
        <authorList>
            <person name="Catania T."/>
        </authorList>
    </citation>
    <scope>NUCLEOTIDE SEQUENCE</scope>
    <source>
        <strain evidence="8">S-191538</strain>
    </source>
</reference>
<evidence type="ECO:0000256" key="5">
    <source>
        <dbReference type="PROSITE-ProRule" id="PRU00723"/>
    </source>
</evidence>
<dbReference type="Gene3D" id="4.10.1000.10">
    <property type="entry name" value="Zinc finger, CCCH-type"/>
    <property type="match status" value="2"/>
</dbReference>
<feature type="region of interest" description="Disordered" evidence="6">
    <location>
        <begin position="93"/>
        <end position="131"/>
    </location>
</feature>
<dbReference type="PANTHER" id="PTHR12547">
    <property type="entry name" value="CCCH ZINC FINGER/TIS11-RELATED"/>
    <property type="match status" value="1"/>
</dbReference>
<feature type="domain" description="C3H1-type" evidence="7">
    <location>
        <begin position="209"/>
        <end position="237"/>
    </location>
</feature>
<dbReference type="PANTHER" id="PTHR12547:SF139">
    <property type="entry name" value="C3H1-TYPE DOMAIN-CONTAINING PROTEIN"/>
    <property type="match status" value="1"/>
</dbReference>